<evidence type="ECO:0000313" key="2">
    <source>
        <dbReference type="EMBL" id="AZQ65111.1"/>
    </source>
</evidence>
<feature type="chain" id="PRO_5019149771" evidence="1">
    <location>
        <begin position="24"/>
        <end position="469"/>
    </location>
</feature>
<dbReference type="Proteomes" id="UP000267268">
    <property type="component" value="Chromosome 2"/>
</dbReference>
<dbReference type="RefSeq" id="WP_126619506.1">
    <property type="nucleotide sequence ID" value="NZ_CP034563.1"/>
</dbReference>
<dbReference type="AlphaFoldDB" id="A0A3S9PA66"/>
<dbReference type="OrthoDB" id="976481at2"/>
<dbReference type="EMBL" id="CP034563">
    <property type="protein sequence ID" value="AZQ65111.1"/>
    <property type="molecule type" value="Genomic_DNA"/>
</dbReference>
<organism evidence="2 3">
    <name type="scientific">Flammeovirga pectinis</name>
    <dbReference type="NCBI Taxonomy" id="2494373"/>
    <lineage>
        <taxon>Bacteria</taxon>
        <taxon>Pseudomonadati</taxon>
        <taxon>Bacteroidota</taxon>
        <taxon>Cytophagia</taxon>
        <taxon>Cytophagales</taxon>
        <taxon>Flammeovirgaceae</taxon>
        <taxon>Flammeovirga</taxon>
    </lineage>
</organism>
<evidence type="ECO:0000313" key="3">
    <source>
        <dbReference type="Proteomes" id="UP000267268"/>
    </source>
</evidence>
<dbReference type="NCBIfam" id="TIGR04183">
    <property type="entry name" value="Por_Secre_tail"/>
    <property type="match status" value="1"/>
</dbReference>
<proteinExistence type="predicted"/>
<evidence type="ECO:0000256" key="1">
    <source>
        <dbReference type="SAM" id="SignalP"/>
    </source>
</evidence>
<feature type="signal peptide" evidence="1">
    <location>
        <begin position="1"/>
        <end position="23"/>
    </location>
</feature>
<protein>
    <submittedName>
        <fullName evidence="2">T9SS type A sorting domain-containing protein</fullName>
    </submittedName>
</protein>
<dbReference type="KEGG" id="fll:EI427_23125"/>
<gene>
    <name evidence="2" type="ORF">EI427_23125</name>
</gene>
<reference evidence="2 3" key="1">
    <citation type="submission" date="2018-12" db="EMBL/GenBank/DDBJ databases">
        <title>Flammeovirga pectinis sp. nov., isolated from the gut of the Korean scallop, Patinopecten yessoensis.</title>
        <authorList>
            <person name="Bae J.-W."/>
            <person name="Jeong Y.-S."/>
            <person name="Kang W."/>
        </authorList>
    </citation>
    <scope>NUCLEOTIDE SEQUENCE [LARGE SCALE GENOMIC DNA]</scope>
    <source>
        <strain evidence="2 3">L12M1</strain>
    </source>
</reference>
<keyword evidence="1" id="KW-0732">Signal</keyword>
<sequence>MKARFNVFILMVLCSFYAENVNAQIILKTPVSINRSSKLYANKEIIIKGGFDPTVKFNGSDSDTLQAKKITLEGNLYIKGALITNAEIIITGSLNNQKQQFASSISGDSISTLKNIKFEKVNTISAYNVTNPLIVEDKIIINSSSVLKENVHANDVNIQHGLLQLEGKKSVIGNLYIAKHSTYSIVDTASVSITESFSVEGNDFEILNDGVLNFIENSILDLSRITLPNNVLYFIGKGTINFTENTSVDFGKLDDENLSYTLNWNIPNCDFIPEKSLVTCDYLLNTASPIALISFTGKIEKGKNTLHWSTSSEINCDYYIIERSVDKKDWEALDQIKVYDDRLIKSTYFWQDHLSEAFYYRILQVDIDGNSEEFGPIQVGGNEAIFNVKVIPNAPKDKTAILELNALDGNITTYEIYSTNGYLMRRKTLDTSKVKNKKIPLDFTDLDKGQYIIRVNNGQFIAIEKIVIP</sequence>
<name>A0A3S9PA66_9BACT</name>
<dbReference type="InterPro" id="IPR026444">
    <property type="entry name" value="Secre_tail"/>
</dbReference>
<keyword evidence="3" id="KW-1185">Reference proteome</keyword>
<accession>A0A3S9PA66</accession>